<evidence type="ECO:0000313" key="6">
    <source>
        <dbReference type="Proteomes" id="UP000196239"/>
    </source>
</evidence>
<keyword evidence="6" id="KW-1185">Reference proteome</keyword>
<dbReference type="SUPFAM" id="SSF49503">
    <property type="entry name" value="Cupredoxins"/>
    <property type="match status" value="1"/>
</dbReference>
<protein>
    <submittedName>
        <fullName evidence="5">Putative Blue (Type 1) copper domain protein</fullName>
    </submittedName>
</protein>
<dbReference type="InterPro" id="IPR008972">
    <property type="entry name" value="Cupredoxin"/>
</dbReference>
<proteinExistence type="predicted"/>
<reference evidence="6" key="1">
    <citation type="submission" date="2015-10" db="EMBL/GenBank/DDBJ databases">
        <authorList>
            <person name="Lehtovirta-Morley L.E."/>
            <person name="Vieille C."/>
        </authorList>
    </citation>
    <scope>NUCLEOTIDE SEQUENCE [LARGE SCALE GENOMIC DNA]</scope>
</reference>
<keyword evidence="3" id="KW-0472">Membrane</keyword>
<dbReference type="Proteomes" id="UP000196239">
    <property type="component" value="Chromosome 1"/>
</dbReference>
<evidence type="ECO:0000256" key="3">
    <source>
        <dbReference type="SAM" id="Phobius"/>
    </source>
</evidence>
<keyword evidence="3" id="KW-0812">Transmembrane</keyword>
<organism evidence="5 6">
    <name type="scientific">Nitrosotalea devaniterrae</name>
    <dbReference type="NCBI Taxonomy" id="1078905"/>
    <lineage>
        <taxon>Archaea</taxon>
        <taxon>Nitrososphaerota</taxon>
        <taxon>Nitrososphaeria</taxon>
        <taxon>Nitrosotaleales</taxon>
        <taxon>Nitrosotaleaceae</taxon>
        <taxon>Nitrosotalea</taxon>
    </lineage>
</organism>
<sequence>MKTKITKRKIWLRNDDASSQSKIISLNSVIALSVLLVLVASPMLLQIFIPQALAAVQTVTIPYGAFDPNFNTAAPQWYLPTAITIQVNQTVLWVNQDTEGHTITSGKAGGREGLIQNNMGQSSGIFDSGTIKPGKTWSYTFTKPGQYEYFCTIHPWMDGYVTVNEKQPDPTDADGRKLTQFPQVRLTYDRRYEVDLSWEPHYVVTGHKIILVYQVYDNVMPHPISAHYLLTITQNGKQLFKSEDKTEFGGGYTYFTFDQPGPAIFRFDNVDNTDQSVQYSVMVEQMNSTSDMGSMAGMDDMVQPARNLTLQNILLPLFFTPALITAGVVVFVIKMRKKKSHEVKSAI</sequence>
<dbReference type="GO" id="GO:0005507">
    <property type="term" value="F:copper ion binding"/>
    <property type="evidence" value="ECO:0007669"/>
    <property type="project" value="InterPro"/>
</dbReference>
<evidence type="ECO:0000256" key="2">
    <source>
        <dbReference type="ARBA" id="ARBA00023008"/>
    </source>
</evidence>
<keyword evidence="2" id="KW-0186">Copper</keyword>
<feature type="domain" description="Blue (type 1) copper" evidence="4">
    <location>
        <begin position="78"/>
        <end position="164"/>
    </location>
</feature>
<dbReference type="AlphaFoldDB" id="A0A128A4L5"/>
<feature type="transmembrane region" description="Helical" evidence="3">
    <location>
        <begin position="313"/>
        <end position="333"/>
    </location>
</feature>
<keyword evidence="3" id="KW-1133">Transmembrane helix</keyword>
<evidence type="ECO:0000259" key="4">
    <source>
        <dbReference type="Pfam" id="PF00127"/>
    </source>
</evidence>
<dbReference type="Gene3D" id="2.60.40.420">
    <property type="entry name" value="Cupredoxins - blue copper proteins"/>
    <property type="match status" value="1"/>
</dbReference>
<dbReference type="InterPro" id="IPR052721">
    <property type="entry name" value="ET_Amicyanin"/>
</dbReference>
<dbReference type="InterPro" id="IPR000923">
    <property type="entry name" value="BlueCu_1"/>
</dbReference>
<dbReference type="Pfam" id="PF00127">
    <property type="entry name" value="Copper-bind"/>
    <property type="match status" value="1"/>
</dbReference>
<dbReference type="KEGG" id="ndv:NDEV_1530"/>
<accession>A0A128A4L5</accession>
<gene>
    <name evidence="5" type="ORF">NDEV_1530</name>
</gene>
<keyword evidence="1" id="KW-0479">Metal-binding</keyword>
<evidence type="ECO:0000313" key="5">
    <source>
        <dbReference type="EMBL" id="CUR52295.1"/>
    </source>
</evidence>
<name>A0A128A4L5_9ARCH</name>
<dbReference type="PANTHER" id="PTHR36507:SF1">
    <property type="entry name" value="BLL1555 PROTEIN"/>
    <property type="match status" value="1"/>
</dbReference>
<dbReference type="PANTHER" id="PTHR36507">
    <property type="entry name" value="BLL1555 PROTEIN"/>
    <property type="match status" value="1"/>
</dbReference>
<dbReference type="EMBL" id="LN890280">
    <property type="protein sequence ID" value="CUR52295.1"/>
    <property type="molecule type" value="Genomic_DNA"/>
</dbReference>
<dbReference type="GO" id="GO:0009055">
    <property type="term" value="F:electron transfer activity"/>
    <property type="evidence" value="ECO:0007669"/>
    <property type="project" value="InterPro"/>
</dbReference>
<evidence type="ECO:0000256" key="1">
    <source>
        <dbReference type="ARBA" id="ARBA00022723"/>
    </source>
</evidence>